<dbReference type="AlphaFoldDB" id="L8X1F5"/>
<evidence type="ECO:0000313" key="1">
    <source>
        <dbReference type="EMBL" id="ELU42449.1"/>
    </source>
</evidence>
<accession>L8X1F5</accession>
<organism evidence="1 2">
    <name type="scientific">Thanatephorus cucumeris (strain AG1-IA)</name>
    <name type="common">Rice sheath blight fungus</name>
    <name type="synonym">Rhizoctonia solani</name>
    <dbReference type="NCBI Taxonomy" id="983506"/>
    <lineage>
        <taxon>Eukaryota</taxon>
        <taxon>Fungi</taxon>
        <taxon>Dikarya</taxon>
        <taxon>Basidiomycota</taxon>
        <taxon>Agaricomycotina</taxon>
        <taxon>Agaricomycetes</taxon>
        <taxon>Cantharellales</taxon>
        <taxon>Ceratobasidiaceae</taxon>
        <taxon>Rhizoctonia</taxon>
        <taxon>Rhizoctonia solani AG-1</taxon>
    </lineage>
</organism>
<sequence>MFQFQRSAKCISSKGDTYSGSHYSLLPEHFQVYTGLPKGSTPPPPQFKGASAVILTHVTLYKLKSRSIHTDFRYQFFHSLIHAEGGILTLILSHHSVTLQA</sequence>
<proteinExistence type="predicted"/>
<keyword evidence="2" id="KW-1185">Reference proteome</keyword>
<dbReference type="EMBL" id="AFRT01000806">
    <property type="protein sequence ID" value="ELU42449.1"/>
    <property type="molecule type" value="Genomic_DNA"/>
</dbReference>
<gene>
    <name evidence="1" type="ORF">AG1IA_03520</name>
</gene>
<dbReference type="Proteomes" id="UP000011668">
    <property type="component" value="Unassembled WGS sequence"/>
</dbReference>
<dbReference type="HOGENOM" id="CLU_2293599_0_0_1"/>
<protein>
    <submittedName>
        <fullName evidence="1">Uncharacterized protein</fullName>
    </submittedName>
</protein>
<evidence type="ECO:0000313" key="2">
    <source>
        <dbReference type="Proteomes" id="UP000011668"/>
    </source>
</evidence>
<comment type="caution">
    <text evidence="1">The sequence shown here is derived from an EMBL/GenBank/DDBJ whole genome shotgun (WGS) entry which is preliminary data.</text>
</comment>
<name>L8X1F5_THACA</name>
<reference evidence="1 2" key="1">
    <citation type="journal article" date="2013" name="Nat. Commun.">
        <title>The evolution and pathogenic mechanisms of the rice sheath blight pathogen.</title>
        <authorList>
            <person name="Zheng A."/>
            <person name="Lin R."/>
            <person name="Xu L."/>
            <person name="Qin P."/>
            <person name="Tang C."/>
            <person name="Ai P."/>
            <person name="Zhang D."/>
            <person name="Liu Y."/>
            <person name="Sun Z."/>
            <person name="Feng H."/>
            <person name="Wang Y."/>
            <person name="Chen Y."/>
            <person name="Liang X."/>
            <person name="Fu R."/>
            <person name="Li Q."/>
            <person name="Zhang J."/>
            <person name="Yu X."/>
            <person name="Xie Z."/>
            <person name="Ding L."/>
            <person name="Guan P."/>
            <person name="Tang J."/>
            <person name="Liang Y."/>
            <person name="Wang S."/>
            <person name="Deng Q."/>
            <person name="Li S."/>
            <person name="Zhu J."/>
            <person name="Wang L."/>
            <person name="Liu H."/>
            <person name="Li P."/>
        </authorList>
    </citation>
    <scope>NUCLEOTIDE SEQUENCE [LARGE SCALE GENOMIC DNA]</scope>
    <source>
        <strain evidence="2">AG-1 IA</strain>
    </source>
</reference>